<dbReference type="Pfam" id="PF02545">
    <property type="entry name" value="Maf"/>
    <property type="match status" value="1"/>
</dbReference>
<dbReference type="PANTHER" id="PTHR43213:SF5">
    <property type="entry name" value="BIFUNCTIONAL DTTP_UTP PYROPHOSPHATASE_METHYLTRANSFERASE PROTEIN-RELATED"/>
    <property type="match status" value="1"/>
</dbReference>
<name>A0A3B0S632_9ZZZZ</name>
<gene>
    <name evidence="3" type="ORF">MNBD_ALPHA08-848</name>
</gene>
<dbReference type="SUPFAM" id="SSF52972">
    <property type="entry name" value="ITPase-like"/>
    <property type="match status" value="1"/>
</dbReference>
<protein>
    <submittedName>
        <fullName evidence="3">Septum formation protein Maf</fullName>
    </submittedName>
</protein>
<evidence type="ECO:0000256" key="2">
    <source>
        <dbReference type="ARBA" id="ARBA00022801"/>
    </source>
</evidence>
<evidence type="ECO:0000313" key="3">
    <source>
        <dbReference type="EMBL" id="VAV91833.1"/>
    </source>
</evidence>
<accession>A0A3B0S632</accession>
<organism evidence="3">
    <name type="scientific">hydrothermal vent metagenome</name>
    <dbReference type="NCBI Taxonomy" id="652676"/>
    <lineage>
        <taxon>unclassified sequences</taxon>
        <taxon>metagenomes</taxon>
        <taxon>ecological metagenomes</taxon>
    </lineage>
</organism>
<dbReference type="PIRSF" id="PIRSF006305">
    <property type="entry name" value="Maf"/>
    <property type="match status" value="1"/>
</dbReference>
<dbReference type="Gene3D" id="3.90.950.10">
    <property type="match status" value="1"/>
</dbReference>
<reference evidence="3" key="1">
    <citation type="submission" date="2018-06" db="EMBL/GenBank/DDBJ databases">
        <authorList>
            <person name="Zhirakovskaya E."/>
        </authorList>
    </citation>
    <scope>NUCLEOTIDE SEQUENCE</scope>
</reference>
<dbReference type="NCBIfam" id="TIGR00172">
    <property type="entry name" value="maf"/>
    <property type="match status" value="1"/>
</dbReference>
<dbReference type="PANTHER" id="PTHR43213">
    <property type="entry name" value="BIFUNCTIONAL DTTP/UTP PYROPHOSPHATASE/METHYLTRANSFERASE PROTEIN-RELATED"/>
    <property type="match status" value="1"/>
</dbReference>
<dbReference type="CDD" id="cd00555">
    <property type="entry name" value="Maf"/>
    <property type="match status" value="1"/>
</dbReference>
<dbReference type="EMBL" id="UOEC01000093">
    <property type="protein sequence ID" value="VAV91833.1"/>
    <property type="molecule type" value="Genomic_DNA"/>
</dbReference>
<dbReference type="InterPro" id="IPR029001">
    <property type="entry name" value="ITPase-like_fam"/>
</dbReference>
<evidence type="ECO:0000256" key="1">
    <source>
        <dbReference type="ARBA" id="ARBA00001968"/>
    </source>
</evidence>
<dbReference type="InterPro" id="IPR003697">
    <property type="entry name" value="Maf-like"/>
</dbReference>
<comment type="cofactor">
    <cofactor evidence="1">
        <name>a divalent metal cation</name>
        <dbReference type="ChEBI" id="CHEBI:60240"/>
    </cofactor>
</comment>
<sequence length="200" mass="22140">MSDKSSLILASKSPSRQTLMKNAGLVFEQHVSNVDEKIIKETFLKSGEISDLAMILAQAKALAVSERFPGAYVIGADQTLLFEERIYDKPVSDVDARDQLLALRGNQHQLETAVCVIRNQETLWSVSESSYLTMRNFSPEFLGKYLAAEGDSVKTSVGGYKLEGLGLQLFEIIDGDFFSILGLPMLKLLGFLRSQNLIET</sequence>
<dbReference type="HAMAP" id="MF_00528">
    <property type="entry name" value="Maf"/>
    <property type="match status" value="1"/>
</dbReference>
<keyword evidence="2" id="KW-0378">Hydrolase</keyword>
<proteinExistence type="inferred from homology"/>
<dbReference type="AlphaFoldDB" id="A0A3B0S632"/>
<dbReference type="GO" id="GO:0047429">
    <property type="term" value="F:nucleoside triphosphate diphosphatase activity"/>
    <property type="evidence" value="ECO:0007669"/>
    <property type="project" value="InterPro"/>
</dbReference>